<sequence length="154" mass="17004">MGIETITVTVTTIRTNLPKLATPSARSLRTRMSPHHEIAVFVTMFTSDRERPGPTRRTPILSNHGIERRIQTHGDPSLIHNVAVLVTKNVTFLDVYTSTGRTSSIGNCFVRGMNHAITPDLVCNLPQVLQHRHGSNGNTTQRPRPPDGGLARCH</sequence>
<name>A0A0F9LVZ5_9ZZZZ</name>
<feature type="region of interest" description="Disordered" evidence="1">
    <location>
        <begin position="132"/>
        <end position="154"/>
    </location>
</feature>
<evidence type="ECO:0000256" key="1">
    <source>
        <dbReference type="SAM" id="MobiDB-lite"/>
    </source>
</evidence>
<comment type="caution">
    <text evidence="2">The sequence shown here is derived from an EMBL/GenBank/DDBJ whole genome shotgun (WGS) entry which is preliminary data.</text>
</comment>
<dbReference type="EMBL" id="LAZR01005730">
    <property type="protein sequence ID" value="KKM97588.1"/>
    <property type="molecule type" value="Genomic_DNA"/>
</dbReference>
<proteinExistence type="predicted"/>
<evidence type="ECO:0000313" key="2">
    <source>
        <dbReference type="EMBL" id="KKM97588.1"/>
    </source>
</evidence>
<gene>
    <name evidence="2" type="ORF">LCGC14_1166520</name>
</gene>
<protein>
    <submittedName>
        <fullName evidence="2">Uncharacterized protein</fullName>
    </submittedName>
</protein>
<reference evidence="2" key="1">
    <citation type="journal article" date="2015" name="Nature">
        <title>Complex archaea that bridge the gap between prokaryotes and eukaryotes.</title>
        <authorList>
            <person name="Spang A."/>
            <person name="Saw J.H."/>
            <person name="Jorgensen S.L."/>
            <person name="Zaremba-Niedzwiedzka K."/>
            <person name="Martijn J."/>
            <person name="Lind A.E."/>
            <person name="van Eijk R."/>
            <person name="Schleper C."/>
            <person name="Guy L."/>
            <person name="Ettema T.J."/>
        </authorList>
    </citation>
    <scope>NUCLEOTIDE SEQUENCE</scope>
</reference>
<dbReference type="AlphaFoldDB" id="A0A0F9LVZ5"/>
<organism evidence="2">
    <name type="scientific">marine sediment metagenome</name>
    <dbReference type="NCBI Taxonomy" id="412755"/>
    <lineage>
        <taxon>unclassified sequences</taxon>
        <taxon>metagenomes</taxon>
        <taxon>ecological metagenomes</taxon>
    </lineage>
</organism>
<accession>A0A0F9LVZ5</accession>